<organism evidence="2 3">
    <name type="scientific">Aphis glycines</name>
    <name type="common">Soybean aphid</name>
    <dbReference type="NCBI Taxonomy" id="307491"/>
    <lineage>
        <taxon>Eukaryota</taxon>
        <taxon>Metazoa</taxon>
        <taxon>Ecdysozoa</taxon>
        <taxon>Arthropoda</taxon>
        <taxon>Hexapoda</taxon>
        <taxon>Insecta</taxon>
        <taxon>Pterygota</taxon>
        <taxon>Neoptera</taxon>
        <taxon>Paraneoptera</taxon>
        <taxon>Hemiptera</taxon>
        <taxon>Sternorrhyncha</taxon>
        <taxon>Aphidomorpha</taxon>
        <taxon>Aphidoidea</taxon>
        <taxon>Aphididae</taxon>
        <taxon>Aphidini</taxon>
        <taxon>Aphis</taxon>
        <taxon>Aphis</taxon>
    </lineage>
</organism>
<evidence type="ECO:0000313" key="2">
    <source>
        <dbReference type="EMBL" id="KAE9543023.1"/>
    </source>
</evidence>
<proteinExistence type="predicted"/>
<evidence type="ECO:0000313" key="3">
    <source>
        <dbReference type="Proteomes" id="UP000475862"/>
    </source>
</evidence>
<reference evidence="2 3" key="1">
    <citation type="submission" date="2019-08" db="EMBL/GenBank/DDBJ databases">
        <title>The genome of the soybean aphid Biotype 1, its phylome, world population structure and adaptation to the North American continent.</title>
        <authorList>
            <person name="Giordano R."/>
            <person name="Donthu R.K."/>
            <person name="Hernandez A.G."/>
            <person name="Wright C.L."/>
            <person name="Zimin A.V."/>
        </authorList>
    </citation>
    <scope>NUCLEOTIDE SEQUENCE [LARGE SCALE GENOMIC DNA]</scope>
    <source>
        <tissue evidence="2">Whole aphids</tissue>
    </source>
</reference>
<name>A0A6G0U256_APHGL</name>
<evidence type="ECO:0000256" key="1">
    <source>
        <dbReference type="SAM" id="Phobius"/>
    </source>
</evidence>
<feature type="transmembrane region" description="Helical" evidence="1">
    <location>
        <begin position="252"/>
        <end position="271"/>
    </location>
</feature>
<sequence>MDDTYTTAGPYGVLGHSTSTPTTSYSTMCVSLSSGHKVRFWLNTHSVPSKSNSCEVCGHVQFATRQGKHFFRSNDGNVPDVQRIHDFCANDKPLGSRPNLVLSADPGYIYYNNILVRVFSPPLFNNVSTTLYPLTLEMLTKVAKAISLKMISDNHYMVYMTLNWEQNTHDQNSFRVYNTNAIKNTYMILICFYTHQFVMIQLPWQHNKNESIYVSEIESLSTCSFLYFNKNAARNPNGSGDSETLDSGGASTAGATGVVATCPLVFALPIFRMKMFRSIRIHENKMKDTTTYQTTY</sequence>
<accession>A0A6G0U256</accession>
<keyword evidence="1" id="KW-1133">Transmembrane helix</keyword>
<dbReference type="EMBL" id="VYZN01000009">
    <property type="protein sequence ID" value="KAE9543023.1"/>
    <property type="molecule type" value="Genomic_DNA"/>
</dbReference>
<protein>
    <submittedName>
        <fullName evidence="2">Uncharacterized protein</fullName>
    </submittedName>
</protein>
<keyword evidence="1" id="KW-0472">Membrane</keyword>
<gene>
    <name evidence="2" type="ORF">AGLY_002934</name>
</gene>
<dbReference type="AlphaFoldDB" id="A0A6G0U256"/>
<dbReference type="Proteomes" id="UP000475862">
    <property type="component" value="Unassembled WGS sequence"/>
</dbReference>
<keyword evidence="3" id="KW-1185">Reference proteome</keyword>
<comment type="caution">
    <text evidence="2">The sequence shown here is derived from an EMBL/GenBank/DDBJ whole genome shotgun (WGS) entry which is preliminary data.</text>
</comment>
<keyword evidence="1" id="KW-0812">Transmembrane</keyword>